<keyword evidence="5 7" id="KW-0131">Cell cycle</keyword>
<evidence type="ECO:0000256" key="1">
    <source>
        <dbReference type="ARBA" id="ARBA00005898"/>
    </source>
</evidence>
<feature type="binding site" evidence="7">
    <location>
        <position position="33"/>
    </location>
    <ligand>
        <name>UDP-N-acetyl-alpha-D-muramoyl-L-alanyl-D-glutamate</name>
        <dbReference type="ChEBI" id="CHEBI:83900"/>
    </ligand>
</feature>
<feature type="domain" description="Mur ligase N-terminal catalytic" evidence="9">
    <location>
        <begin position="26"/>
        <end position="74"/>
    </location>
</feature>
<dbReference type="EC" id="6.3.2.13" evidence="7"/>
<accession>A0A1A9EWA4</accession>
<dbReference type="PANTHER" id="PTHR23135">
    <property type="entry name" value="MUR LIGASE FAMILY MEMBER"/>
    <property type="match status" value="1"/>
</dbReference>
<dbReference type="InterPro" id="IPR005761">
    <property type="entry name" value="UDP-N-AcMur-Glu-dNH2Pim_ligase"/>
</dbReference>
<evidence type="ECO:0000256" key="2">
    <source>
        <dbReference type="ARBA" id="ARBA00022618"/>
    </source>
</evidence>
<comment type="PTM">
    <text evidence="7">Carboxylation is probably crucial for Mg(2+) binding and, consequently, for the gamma-phosphate positioning of ATP.</text>
</comment>
<dbReference type="SUPFAM" id="SSF63418">
    <property type="entry name" value="MurE/MurF N-terminal domain"/>
    <property type="match status" value="1"/>
</dbReference>
<evidence type="ECO:0000256" key="7">
    <source>
        <dbReference type="HAMAP-Rule" id="MF_00208"/>
    </source>
</evidence>
<dbReference type="GO" id="GO:0008360">
    <property type="term" value="P:regulation of cell shape"/>
    <property type="evidence" value="ECO:0007669"/>
    <property type="project" value="UniProtKB-KW"/>
</dbReference>
<dbReference type="NCBIfam" id="NF001124">
    <property type="entry name" value="PRK00139.1-2"/>
    <property type="match status" value="1"/>
</dbReference>
<feature type="binding site" evidence="7">
    <location>
        <position position="195"/>
    </location>
    <ligand>
        <name>UDP-N-acetyl-alpha-D-muramoyl-L-alanyl-D-glutamate</name>
        <dbReference type="ChEBI" id="CHEBI:83900"/>
    </ligand>
</feature>
<keyword evidence="7" id="KW-0547">Nucleotide-binding</keyword>
<evidence type="ECO:0000256" key="5">
    <source>
        <dbReference type="ARBA" id="ARBA00023306"/>
    </source>
</evidence>
<feature type="domain" description="Mur ligase C-terminal" evidence="10">
    <location>
        <begin position="340"/>
        <end position="466"/>
    </location>
</feature>
<dbReference type="SUPFAM" id="SSF53623">
    <property type="entry name" value="MurD-like peptide ligases, catalytic domain"/>
    <property type="match status" value="1"/>
</dbReference>
<reference evidence="12 13" key="2">
    <citation type="journal article" date="2018" name="Int. J. Syst. Evol. Microbiol.">
        <title>Marinobacterium aestuarii sp. nov., a benzene-degrading marine bacterium isolated from estuary sediment.</title>
        <authorList>
            <person name="Bae S.S."/>
            <person name="Jung J."/>
            <person name="Chung D."/>
            <person name="Baek K."/>
        </authorList>
    </citation>
    <scope>NUCLEOTIDE SEQUENCE [LARGE SCALE GENOMIC DNA]</scope>
    <source>
        <strain evidence="12 13">ST58-10</strain>
    </source>
</reference>
<dbReference type="EMBL" id="CP015839">
    <property type="protein sequence ID" value="ANG61948.1"/>
    <property type="molecule type" value="Genomic_DNA"/>
</dbReference>
<evidence type="ECO:0000313" key="13">
    <source>
        <dbReference type="Proteomes" id="UP000078070"/>
    </source>
</evidence>
<name>A0A1A9EWA4_9GAMM</name>
<dbReference type="GO" id="GO:0071555">
    <property type="term" value="P:cell wall organization"/>
    <property type="evidence" value="ECO:0007669"/>
    <property type="project" value="UniProtKB-KW"/>
</dbReference>
<protein>
    <recommendedName>
        <fullName evidence="7">UDP-N-acetylmuramoyl-L-alanyl-D-glutamate--2,6-diaminopimelate ligase</fullName>
        <ecNumber evidence="7">6.3.2.13</ecNumber>
    </recommendedName>
    <alternativeName>
        <fullName evidence="7">Meso-A2pm-adding enzyme</fullName>
    </alternativeName>
    <alternativeName>
        <fullName evidence="7">Meso-diaminopimelate-adding enzyme</fullName>
    </alternativeName>
    <alternativeName>
        <fullName evidence="7">UDP-MurNAc-L-Ala-D-Glu:meso-diaminopimelate ligase</fullName>
    </alternativeName>
    <alternativeName>
        <fullName evidence="7">UDP-MurNAc-tripeptide synthetase</fullName>
    </alternativeName>
    <alternativeName>
        <fullName evidence="7">UDP-N-acetylmuramyl-tripeptide synthetase</fullName>
    </alternativeName>
</protein>
<proteinExistence type="inferred from homology"/>
<dbReference type="Gene3D" id="3.40.1190.10">
    <property type="entry name" value="Mur-like, catalytic domain"/>
    <property type="match status" value="1"/>
</dbReference>
<dbReference type="STRING" id="1821621.A8C75_05245"/>
<dbReference type="InterPro" id="IPR036615">
    <property type="entry name" value="Mur_ligase_C_dom_sf"/>
</dbReference>
<comment type="function">
    <text evidence="7">Catalyzes the addition of meso-diaminopimelic acid to the nucleotide precursor UDP-N-acetylmuramoyl-L-alanyl-D-glutamate (UMAG) in the biosynthesis of bacterial cell-wall peptidoglycan.</text>
</comment>
<feature type="binding site" evidence="7">
    <location>
        <position position="468"/>
    </location>
    <ligand>
        <name>meso-2,6-diaminopimelate</name>
        <dbReference type="ChEBI" id="CHEBI:57791"/>
    </ligand>
</feature>
<feature type="binding site" evidence="7">
    <location>
        <position position="187"/>
    </location>
    <ligand>
        <name>UDP-N-acetyl-alpha-D-muramoyl-L-alanyl-D-glutamate</name>
        <dbReference type="ChEBI" id="CHEBI:83900"/>
    </ligand>
</feature>
<dbReference type="AlphaFoldDB" id="A0A1A9EWA4"/>
<keyword evidence="6 7" id="KW-0961">Cell wall biogenesis/degradation</keyword>
<feature type="domain" description="Mur ligase central" evidence="11">
    <location>
        <begin position="116"/>
        <end position="317"/>
    </location>
</feature>
<feature type="binding site" evidence="7">
    <location>
        <begin position="413"/>
        <end position="416"/>
    </location>
    <ligand>
        <name>meso-2,6-diaminopimelate</name>
        <dbReference type="ChEBI" id="CHEBI:57791"/>
    </ligand>
</feature>
<dbReference type="Proteomes" id="UP000078070">
    <property type="component" value="Chromosome"/>
</dbReference>
<evidence type="ECO:0000259" key="11">
    <source>
        <dbReference type="Pfam" id="PF08245"/>
    </source>
</evidence>
<evidence type="ECO:0000259" key="10">
    <source>
        <dbReference type="Pfam" id="PF02875"/>
    </source>
</evidence>
<feature type="binding site" evidence="7">
    <location>
        <position position="389"/>
    </location>
    <ligand>
        <name>meso-2,6-diaminopimelate</name>
        <dbReference type="ChEBI" id="CHEBI:57791"/>
    </ligand>
</feature>
<dbReference type="UniPathway" id="UPA00219"/>
<keyword evidence="2 7" id="KW-0132">Cell division</keyword>
<reference evidence="13" key="1">
    <citation type="submission" date="2016-05" db="EMBL/GenBank/DDBJ databases">
        <authorList>
            <person name="Baek K."/>
            <person name="Yang S.-J."/>
        </authorList>
    </citation>
    <scope>NUCLEOTIDE SEQUENCE [LARGE SCALE GENOMIC DNA]</scope>
    <source>
        <strain evidence="13">ST58-10</strain>
    </source>
</reference>
<gene>
    <name evidence="7" type="primary">murE</name>
    <name evidence="12" type="ORF">A8C75_05245</name>
</gene>
<dbReference type="GO" id="GO:0051301">
    <property type="term" value="P:cell division"/>
    <property type="evidence" value="ECO:0007669"/>
    <property type="project" value="UniProtKB-KW"/>
</dbReference>
<dbReference type="KEGG" id="mars:A8C75_05245"/>
<dbReference type="Pfam" id="PF02875">
    <property type="entry name" value="Mur_ligase_C"/>
    <property type="match status" value="1"/>
</dbReference>
<comment type="cofactor">
    <cofactor evidence="7">
        <name>Mg(2+)</name>
        <dbReference type="ChEBI" id="CHEBI:18420"/>
    </cofactor>
</comment>
<organism evidence="12 13">
    <name type="scientific">Marinobacterium aestuarii</name>
    <dbReference type="NCBI Taxonomy" id="1821621"/>
    <lineage>
        <taxon>Bacteria</taxon>
        <taxon>Pseudomonadati</taxon>
        <taxon>Pseudomonadota</taxon>
        <taxon>Gammaproteobacteria</taxon>
        <taxon>Oceanospirillales</taxon>
        <taxon>Oceanospirillaceae</taxon>
        <taxon>Marinobacterium</taxon>
    </lineage>
</organism>
<dbReference type="HAMAP" id="MF_00208">
    <property type="entry name" value="MurE"/>
    <property type="match status" value="1"/>
</dbReference>
<dbReference type="Gene3D" id="3.90.190.20">
    <property type="entry name" value="Mur ligase, C-terminal domain"/>
    <property type="match status" value="1"/>
</dbReference>
<feature type="modified residue" description="N6-carboxylysine" evidence="7">
    <location>
        <position position="227"/>
    </location>
</feature>
<dbReference type="RefSeq" id="WP_067379100.1">
    <property type="nucleotide sequence ID" value="NZ_CP015839.1"/>
</dbReference>
<keyword evidence="13" id="KW-1185">Reference proteome</keyword>
<feature type="binding site" evidence="7">
    <location>
        <position position="464"/>
    </location>
    <ligand>
        <name>meso-2,6-diaminopimelate</name>
        <dbReference type="ChEBI" id="CHEBI:57791"/>
    </ligand>
</feature>
<keyword evidence="7" id="KW-0460">Magnesium</keyword>
<dbReference type="Pfam" id="PF08245">
    <property type="entry name" value="Mur_ligase_M"/>
    <property type="match status" value="1"/>
</dbReference>
<dbReference type="Gene3D" id="3.40.1390.10">
    <property type="entry name" value="MurE/MurF, N-terminal domain"/>
    <property type="match status" value="1"/>
</dbReference>
<dbReference type="GO" id="GO:0000287">
    <property type="term" value="F:magnesium ion binding"/>
    <property type="evidence" value="ECO:0007669"/>
    <property type="project" value="UniProtKB-UniRule"/>
</dbReference>
<dbReference type="NCBIfam" id="NF001126">
    <property type="entry name" value="PRK00139.1-4"/>
    <property type="match status" value="1"/>
</dbReference>
<dbReference type="InterPro" id="IPR013221">
    <property type="entry name" value="Mur_ligase_cen"/>
</dbReference>
<evidence type="ECO:0000256" key="4">
    <source>
        <dbReference type="ARBA" id="ARBA00022984"/>
    </source>
</evidence>
<keyword evidence="7" id="KW-0067">ATP-binding</keyword>
<dbReference type="PANTHER" id="PTHR23135:SF4">
    <property type="entry name" value="UDP-N-ACETYLMURAMOYL-L-ALANYL-D-GLUTAMATE--2,6-DIAMINOPIMELATE LIGASE MURE HOMOLOG, CHLOROPLASTIC"/>
    <property type="match status" value="1"/>
</dbReference>
<feature type="binding site" evidence="7">
    <location>
        <begin position="118"/>
        <end position="124"/>
    </location>
    <ligand>
        <name>ATP</name>
        <dbReference type="ChEBI" id="CHEBI:30616"/>
    </ligand>
</feature>
<dbReference type="InterPro" id="IPR036565">
    <property type="entry name" value="Mur-like_cat_sf"/>
</dbReference>
<dbReference type="GO" id="GO:0008765">
    <property type="term" value="F:UDP-N-acetylmuramoylalanyl-D-glutamate-2,6-diaminopimelate ligase activity"/>
    <property type="evidence" value="ECO:0007669"/>
    <property type="project" value="UniProtKB-UniRule"/>
</dbReference>
<dbReference type="InterPro" id="IPR035911">
    <property type="entry name" value="MurE/MurF_N"/>
</dbReference>
<comment type="catalytic activity">
    <reaction evidence="7">
        <text>UDP-N-acetyl-alpha-D-muramoyl-L-alanyl-D-glutamate + meso-2,6-diaminopimelate + ATP = UDP-N-acetyl-alpha-D-muramoyl-L-alanyl-gamma-D-glutamyl-meso-2,6-diaminopimelate + ADP + phosphate + H(+)</text>
        <dbReference type="Rhea" id="RHEA:23676"/>
        <dbReference type="ChEBI" id="CHEBI:15378"/>
        <dbReference type="ChEBI" id="CHEBI:30616"/>
        <dbReference type="ChEBI" id="CHEBI:43474"/>
        <dbReference type="ChEBI" id="CHEBI:57791"/>
        <dbReference type="ChEBI" id="CHEBI:83900"/>
        <dbReference type="ChEBI" id="CHEBI:83905"/>
        <dbReference type="ChEBI" id="CHEBI:456216"/>
        <dbReference type="EC" id="6.3.2.13"/>
    </reaction>
</comment>
<keyword evidence="7 12" id="KW-0436">Ligase</keyword>
<keyword evidence="4 7" id="KW-0573">Peptidoglycan synthesis</keyword>
<dbReference type="InterPro" id="IPR004101">
    <property type="entry name" value="Mur_ligase_C"/>
</dbReference>
<evidence type="ECO:0000256" key="8">
    <source>
        <dbReference type="RuleBase" id="RU004135"/>
    </source>
</evidence>
<evidence type="ECO:0000256" key="6">
    <source>
        <dbReference type="ARBA" id="ARBA00023316"/>
    </source>
</evidence>
<keyword evidence="3 7" id="KW-0133">Cell shape</keyword>
<comment type="similarity">
    <text evidence="1 7">Belongs to the MurCDEF family. MurE subfamily.</text>
</comment>
<dbReference type="InterPro" id="IPR000713">
    <property type="entry name" value="Mur_ligase_N"/>
</dbReference>
<feature type="binding site" evidence="7">
    <location>
        <position position="193"/>
    </location>
    <ligand>
        <name>UDP-N-acetyl-alpha-D-muramoyl-L-alanyl-D-glutamate</name>
        <dbReference type="ChEBI" id="CHEBI:83900"/>
    </ligand>
</feature>
<feature type="short sequence motif" description="Meso-diaminopimelate recognition motif" evidence="7">
    <location>
        <begin position="413"/>
        <end position="416"/>
    </location>
</feature>
<dbReference type="OrthoDB" id="9800958at2"/>
<feature type="binding site" evidence="7">
    <location>
        <begin position="160"/>
        <end position="161"/>
    </location>
    <ligand>
        <name>UDP-N-acetyl-alpha-D-muramoyl-L-alanyl-D-glutamate</name>
        <dbReference type="ChEBI" id="CHEBI:83900"/>
    </ligand>
</feature>
<comment type="subcellular location">
    <subcellularLocation>
        <location evidence="7 8">Cytoplasm</location>
    </subcellularLocation>
</comment>
<dbReference type="GO" id="GO:0005737">
    <property type="term" value="C:cytoplasm"/>
    <property type="evidence" value="ECO:0007669"/>
    <property type="project" value="UniProtKB-SubCell"/>
</dbReference>
<comment type="pathway">
    <text evidence="7 8">Cell wall biogenesis; peptidoglycan biosynthesis.</text>
</comment>
<dbReference type="Pfam" id="PF01225">
    <property type="entry name" value="Mur_ligase"/>
    <property type="match status" value="1"/>
</dbReference>
<evidence type="ECO:0000313" key="12">
    <source>
        <dbReference type="EMBL" id="ANG61948.1"/>
    </source>
</evidence>
<sequence length="499" mass="52929">MTPIAQVRLQQLLPEAVNTPLASLVIGGLSQDSRTLQAGELFFARPGLTHRGVDFIPAAVALGAVAVLVDAAEVAAIAEADFGVPVLAISHLAGRIGPMASLFYGEPSRAMQMIGVTGTNGKTSCSHYIAQALNLAGRRTALIGTVGNGFIDALASASHTTPDPIALQRLLADFRRQGADTVVMEVSSHALEQGRVQGIAFDVAAFSNLSRDHLDYHGSMEAYGAAKARLFDAMAVPLLAINADDAFGRSLLQRSFVDARQVLAFGTTASADIYPLSSQLNSSGMQLRLHTQLGEMDIENRLLGHFNLSNLLLSAAVLQLAGLDRDQLQRGLNGLTPVCGRMECFGGGALPLVVIDYAHTPDALEKALQALADHVEGQLWCLFGCGGDRDTGKRAQMGSIAARLADRLVITSDNPRSEDPARIIGMIQDGIDSATVCEVEPDRARAIQQTLARAGTGDIVLIAGKGHEDYQEVNGQRRPFSDQLIAQQALDRRKQGALS</sequence>
<comment type="caution">
    <text evidence="7">Lacks conserved residue(s) required for the propagation of feature annotation.</text>
</comment>
<dbReference type="GO" id="GO:0005524">
    <property type="term" value="F:ATP binding"/>
    <property type="evidence" value="ECO:0007669"/>
    <property type="project" value="UniProtKB-UniRule"/>
</dbReference>
<evidence type="ECO:0000259" key="9">
    <source>
        <dbReference type="Pfam" id="PF01225"/>
    </source>
</evidence>
<keyword evidence="7" id="KW-0963">Cytoplasm</keyword>
<dbReference type="SUPFAM" id="SSF53244">
    <property type="entry name" value="MurD-like peptide ligases, peptide-binding domain"/>
    <property type="match status" value="1"/>
</dbReference>
<dbReference type="GO" id="GO:0009252">
    <property type="term" value="P:peptidoglycan biosynthetic process"/>
    <property type="evidence" value="ECO:0007669"/>
    <property type="project" value="UniProtKB-UniRule"/>
</dbReference>
<evidence type="ECO:0000256" key="3">
    <source>
        <dbReference type="ARBA" id="ARBA00022960"/>
    </source>
</evidence>
<dbReference type="NCBIfam" id="TIGR01085">
    <property type="entry name" value="murE"/>
    <property type="match status" value="1"/>
</dbReference>